<dbReference type="PANTHER" id="PTHR43711">
    <property type="entry name" value="TWO-COMPONENT HISTIDINE KINASE"/>
    <property type="match status" value="1"/>
</dbReference>
<protein>
    <recommendedName>
        <fullName evidence="2">histidine kinase</fullName>
        <ecNumber evidence="2">2.7.13.3</ecNumber>
    </recommendedName>
</protein>
<name>A0A3E5GJP8_9FIRM</name>
<dbReference type="Gene3D" id="1.10.287.130">
    <property type="match status" value="1"/>
</dbReference>
<comment type="catalytic activity">
    <reaction evidence="1">
        <text>ATP + protein L-histidine = ADP + protein N-phospho-L-histidine.</text>
        <dbReference type="EC" id="2.7.13.3"/>
    </reaction>
</comment>
<keyword evidence="4" id="KW-0808">Transferase</keyword>
<dbReference type="PANTHER" id="PTHR43711:SF1">
    <property type="entry name" value="HISTIDINE KINASE 1"/>
    <property type="match status" value="1"/>
</dbReference>
<dbReference type="InterPro" id="IPR003661">
    <property type="entry name" value="HisK_dim/P_dom"/>
</dbReference>
<keyword evidence="7" id="KW-0472">Membrane</keyword>
<dbReference type="SUPFAM" id="SSF47384">
    <property type="entry name" value="Homodimeric domain of signal transducing histidine kinase"/>
    <property type="match status" value="1"/>
</dbReference>
<dbReference type="InterPro" id="IPR004358">
    <property type="entry name" value="Sig_transdc_His_kin-like_C"/>
</dbReference>
<proteinExistence type="predicted"/>
<evidence type="ECO:0000259" key="8">
    <source>
        <dbReference type="PROSITE" id="PS50109"/>
    </source>
</evidence>
<accession>A0A3E5GJP8</accession>
<evidence type="ECO:0000256" key="1">
    <source>
        <dbReference type="ARBA" id="ARBA00000085"/>
    </source>
</evidence>
<dbReference type="SMART" id="SM00387">
    <property type="entry name" value="HATPase_c"/>
    <property type="match status" value="1"/>
</dbReference>
<keyword evidence="5 9" id="KW-0418">Kinase</keyword>
<dbReference type="Pfam" id="PF00512">
    <property type="entry name" value="HisKA"/>
    <property type="match status" value="1"/>
</dbReference>
<evidence type="ECO:0000313" key="10">
    <source>
        <dbReference type="Proteomes" id="UP000261285"/>
    </source>
</evidence>
<dbReference type="PROSITE" id="PS50109">
    <property type="entry name" value="HIS_KIN"/>
    <property type="match status" value="1"/>
</dbReference>
<dbReference type="InterPro" id="IPR050736">
    <property type="entry name" value="Sensor_HK_Regulatory"/>
</dbReference>
<evidence type="ECO:0000256" key="5">
    <source>
        <dbReference type="ARBA" id="ARBA00022777"/>
    </source>
</evidence>
<dbReference type="PRINTS" id="PR00344">
    <property type="entry name" value="BCTRLSENSOR"/>
</dbReference>
<dbReference type="AlphaFoldDB" id="A0A3E5GJP8"/>
<keyword evidence="6" id="KW-0902">Two-component regulatory system</keyword>
<keyword evidence="7" id="KW-0812">Transmembrane</keyword>
<dbReference type="GO" id="GO:0000155">
    <property type="term" value="F:phosphorelay sensor kinase activity"/>
    <property type="evidence" value="ECO:0007669"/>
    <property type="project" value="InterPro"/>
</dbReference>
<evidence type="ECO:0000256" key="4">
    <source>
        <dbReference type="ARBA" id="ARBA00022679"/>
    </source>
</evidence>
<evidence type="ECO:0000256" key="6">
    <source>
        <dbReference type="ARBA" id="ARBA00023012"/>
    </source>
</evidence>
<sequence length="306" mass="34406">MNNYNTAICIVGICLVITALVIFINHLRTKKTIDRIENMLNEAAKGNFSEKSFDETRLSSLESRFAHYLSASVVSARNVELEKDKIKSLIADISHQTKTPIANLLLYSELLLEDDTDNLSVQMRENIVQLHAQSEKLQFLIASLVKLSRLENGILQLSPQEEALKSMLTLAVKETEFKARAKGLELILHDTDEKAYFDSKWTLEAICNILDNALKYTNEGTISLSVTAYEMFVRIDIKDSGIGIKEEELPKIFSRFYRSEDTKNMEGVGIGLYLSRQILSEEGGYIKVSSVYGQGSTFSVFLPKSA</sequence>
<dbReference type="InterPro" id="IPR036890">
    <property type="entry name" value="HATPase_C_sf"/>
</dbReference>
<organism evidence="9 10">
    <name type="scientific">Dorea longicatena</name>
    <dbReference type="NCBI Taxonomy" id="88431"/>
    <lineage>
        <taxon>Bacteria</taxon>
        <taxon>Bacillati</taxon>
        <taxon>Bacillota</taxon>
        <taxon>Clostridia</taxon>
        <taxon>Lachnospirales</taxon>
        <taxon>Lachnospiraceae</taxon>
        <taxon>Dorea</taxon>
    </lineage>
</organism>
<keyword evidence="7" id="KW-1133">Transmembrane helix</keyword>
<dbReference type="SMART" id="SM00388">
    <property type="entry name" value="HisKA"/>
    <property type="match status" value="1"/>
</dbReference>
<dbReference type="InterPro" id="IPR036097">
    <property type="entry name" value="HisK_dim/P_sf"/>
</dbReference>
<dbReference type="RefSeq" id="WP_117597507.1">
    <property type="nucleotide sequence ID" value="NZ_CABMEZ010000002.1"/>
</dbReference>
<dbReference type="EC" id="2.7.13.3" evidence="2"/>
<feature type="transmembrane region" description="Helical" evidence="7">
    <location>
        <begin position="6"/>
        <end position="27"/>
    </location>
</feature>
<dbReference type="Pfam" id="PF02518">
    <property type="entry name" value="HATPase_c"/>
    <property type="match status" value="1"/>
</dbReference>
<dbReference type="SUPFAM" id="SSF55874">
    <property type="entry name" value="ATPase domain of HSP90 chaperone/DNA topoisomerase II/histidine kinase"/>
    <property type="match status" value="1"/>
</dbReference>
<evidence type="ECO:0000256" key="3">
    <source>
        <dbReference type="ARBA" id="ARBA00022553"/>
    </source>
</evidence>
<evidence type="ECO:0000313" key="9">
    <source>
        <dbReference type="EMBL" id="RGO34638.1"/>
    </source>
</evidence>
<reference evidence="9 10" key="1">
    <citation type="submission" date="2018-08" db="EMBL/GenBank/DDBJ databases">
        <title>A genome reference for cultivated species of the human gut microbiota.</title>
        <authorList>
            <person name="Zou Y."/>
            <person name="Xue W."/>
            <person name="Luo G."/>
        </authorList>
    </citation>
    <scope>NUCLEOTIDE SEQUENCE [LARGE SCALE GENOMIC DNA]</scope>
    <source>
        <strain evidence="9 10">OM02-16</strain>
    </source>
</reference>
<keyword evidence="3" id="KW-0597">Phosphoprotein</keyword>
<dbReference type="InterPro" id="IPR005467">
    <property type="entry name" value="His_kinase_dom"/>
</dbReference>
<evidence type="ECO:0000256" key="7">
    <source>
        <dbReference type="SAM" id="Phobius"/>
    </source>
</evidence>
<evidence type="ECO:0000256" key="2">
    <source>
        <dbReference type="ARBA" id="ARBA00012438"/>
    </source>
</evidence>
<dbReference type="EMBL" id="QSVN01000002">
    <property type="protein sequence ID" value="RGO34638.1"/>
    <property type="molecule type" value="Genomic_DNA"/>
</dbReference>
<gene>
    <name evidence="9" type="ORF">DXB16_03900</name>
</gene>
<feature type="domain" description="Histidine kinase" evidence="8">
    <location>
        <begin position="92"/>
        <end position="306"/>
    </location>
</feature>
<comment type="caution">
    <text evidence="9">The sequence shown here is derived from an EMBL/GenBank/DDBJ whole genome shotgun (WGS) entry which is preliminary data.</text>
</comment>
<dbReference type="InterPro" id="IPR003594">
    <property type="entry name" value="HATPase_dom"/>
</dbReference>
<dbReference type="Proteomes" id="UP000261285">
    <property type="component" value="Unassembled WGS sequence"/>
</dbReference>
<dbReference type="Gene3D" id="3.30.565.10">
    <property type="entry name" value="Histidine kinase-like ATPase, C-terminal domain"/>
    <property type="match status" value="1"/>
</dbReference>